<evidence type="ECO:0000313" key="2">
    <source>
        <dbReference type="Proteomes" id="UP000234681"/>
    </source>
</evidence>
<protein>
    <submittedName>
        <fullName evidence="1">RCG29647</fullName>
    </submittedName>
</protein>
<evidence type="ECO:0000313" key="1">
    <source>
        <dbReference type="EMBL" id="EDM01578.1"/>
    </source>
</evidence>
<accession>A6IML1</accession>
<dbReference type="Proteomes" id="UP000234681">
    <property type="component" value="Chromosome 4"/>
</dbReference>
<gene>
    <name evidence="1" type="ORF">rCG_29647</name>
</gene>
<reference evidence="1 2" key="1">
    <citation type="submission" date="2005-09" db="EMBL/GenBank/DDBJ databases">
        <authorList>
            <person name="Mural R.J."/>
            <person name="Li P.W."/>
            <person name="Adams M.D."/>
            <person name="Amanatides P.G."/>
            <person name="Baden-Tillson H."/>
            <person name="Barnstead M."/>
            <person name="Chin S.H."/>
            <person name="Dew I."/>
            <person name="Evans C.A."/>
            <person name="Ferriera S."/>
            <person name="Flanigan M."/>
            <person name="Fosler C."/>
            <person name="Glodek A."/>
            <person name="Gu Z."/>
            <person name="Holt R.A."/>
            <person name="Jennings D."/>
            <person name="Kraft C.L."/>
            <person name="Lu F."/>
            <person name="Nguyen T."/>
            <person name="Nusskern D.R."/>
            <person name="Pfannkoch C.M."/>
            <person name="Sitter C."/>
            <person name="Sutton G.G."/>
            <person name="Venter J.C."/>
            <person name="Wang Z."/>
            <person name="Woodage T."/>
            <person name="Zheng X.H."/>
            <person name="Zhong F."/>
        </authorList>
    </citation>
    <scope>NUCLEOTIDE SEQUENCE [LARGE SCALE GENOMIC DNA]</scope>
    <source>
        <strain>BN</strain>
        <strain evidence="2">Sprague-Dawley</strain>
    </source>
</reference>
<dbReference type="AlphaFoldDB" id="A6IML1"/>
<name>A6IML1_RAT</name>
<organism evidence="1 2">
    <name type="scientific">Rattus norvegicus</name>
    <name type="common">Rat</name>
    <dbReference type="NCBI Taxonomy" id="10116"/>
    <lineage>
        <taxon>Eukaryota</taxon>
        <taxon>Metazoa</taxon>
        <taxon>Chordata</taxon>
        <taxon>Craniata</taxon>
        <taxon>Vertebrata</taxon>
        <taxon>Euteleostomi</taxon>
        <taxon>Mammalia</taxon>
        <taxon>Eutheria</taxon>
        <taxon>Euarchontoglires</taxon>
        <taxon>Glires</taxon>
        <taxon>Rodentia</taxon>
        <taxon>Myomorpha</taxon>
        <taxon>Muroidea</taxon>
        <taxon>Muridae</taxon>
        <taxon>Murinae</taxon>
        <taxon>Rattus</taxon>
    </lineage>
</organism>
<proteinExistence type="predicted"/>
<dbReference type="EMBL" id="CH473964">
    <property type="protein sequence ID" value="EDM01578.1"/>
    <property type="molecule type" value="Genomic_DNA"/>
</dbReference>
<sequence length="36" mass="3944">MMGGTQRLQEYTSTSLLSKHLLGITMALPGDGHREL</sequence>